<dbReference type="PROSITE" id="PS50943">
    <property type="entry name" value="HTH_CROC1"/>
    <property type="match status" value="1"/>
</dbReference>
<reference evidence="6 7" key="1">
    <citation type="submission" date="2018-05" db="EMBL/GenBank/DDBJ databases">
        <title>Genomic analysis of Gracilibacillus dipsosauri DD1 reveals novel features of a salt-tolerant amylase.</title>
        <authorList>
            <person name="Deutch C.E."/>
            <person name="Yang S."/>
        </authorList>
    </citation>
    <scope>NUCLEOTIDE SEQUENCE [LARGE SCALE GENOMIC DNA]</scope>
    <source>
        <strain evidence="6 7">DD1</strain>
    </source>
</reference>
<dbReference type="AlphaFoldDB" id="A0A317L244"/>
<dbReference type="GO" id="GO:0003700">
    <property type="term" value="F:DNA-binding transcription factor activity"/>
    <property type="evidence" value="ECO:0007669"/>
    <property type="project" value="TreeGrafter"/>
</dbReference>
<evidence type="ECO:0000313" key="7">
    <source>
        <dbReference type="Proteomes" id="UP000245624"/>
    </source>
</evidence>
<dbReference type="PANTHER" id="PTHR30146:SF145">
    <property type="entry name" value="RIBOSE OPERON REPRESSOR"/>
    <property type="match status" value="1"/>
</dbReference>
<evidence type="ECO:0000313" key="6">
    <source>
        <dbReference type="EMBL" id="PWU69566.1"/>
    </source>
</evidence>
<dbReference type="CDD" id="cd19977">
    <property type="entry name" value="PBP1_EndR-like"/>
    <property type="match status" value="1"/>
</dbReference>
<dbReference type="InterPro" id="IPR000843">
    <property type="entry name" value="HTH_LacI"/>
</dbReference>
<feature type="domain" description="HTH cro/C1-type" evidence="5">
    <location>
        <begin position="2"/>
        <end position="53"/>
    </location>
</feature>
<dbReference type="Pfam" id="PF00356">
    <property type="entry name" value="LacI"/>
    <property type="match status" value="1"/>
</dbReference>
<protein>
    <submittedName>
        <fullName evidence="6">LacI family transcriptional regulator</fullName>
    </submittedName>
</protein>
<evidence type="ECO:0000256" key="2">
    <source>
        <dbReference type="ARBA" id="ARBA00023125"/>
    </source>
</evidence>
<dbReference type="InterPro" id="IPR046335">
    <property type="entry name" value="LacI/GalR-like_sensor"/>
</dbReference>
<keyword evidence="2" id="KW-0238">DNA-binding</keyword>
<dbReference type="InterPro" id="IPR028082">
    <property type="entry name" value="Peripla_BP_I"/>
</dbReference>
<dbReference type="GO" id="GO:0000976">
    <property type="term" value="F:transcription cis-regulatory region binding"/>
    <property type="evidence" value="ECO:0007669"/>
    <property type="project" value="TreeGrafter"/>
</dbReference>
<dbReference type="PANTHER" id="PTHR30146">
    <property type="entry name" value="LACI-RELATED TRANSCRIPTIONAL REPRESSOR"/>
    <property type="match status" value="1"/>
</dbReference>
<dbReference type="Gene3D" id="1.10.260.40">
    <property type="entry name" value="lambda repressor-like DNA-binding domains"/>
    <property type="match status" value="1"/>
</dbReference>
<dbReference type="InterPro" id="IPR010982">
    <property type="entry name" value="Lambda_DNA-bd_dom_sf"/>
</dbReference>
<dbReference type="SUPFAM" id="SSF53822">
    <property type="entry name" value="Periplasmic binding protein-like I"/>
    <property type="match status" value="1"/>
</dbReference>
<dbReference type="PROSITE" id="PS50932">
    <property type="entry name" value="HTH_LACI_2"/>
    <property type="match status" value="1"/>
</dbReference>
<keyword evidence="3" id="KW-0804">Transcription</keyword>
<feature type="domain" description="HTH lacI-type" evidence="4">
    <location>
        <begin position="4"/>
        <end position="59"/>
    </location>
</feature>
<evidence type="ECO:0000259" key="5">
    <source>
        <dbReference type="PROSITE" id="PS50943"/>
    </source>
</evidence>
<keyword evidence="7" id="KW-1185">Reference proteome</keyword>
<evidence type="ECO:0000259" key="4">
    <source>
        <dbReference type="PROSITE" id="PS50932"/>
    </source>
</evidence>
<proteinExistence type="predicted"/>
<dbReference type="PROSITE" id="PS00356">
    <property type="entry name" value="HTH_LACI_1"/>
    <property type="match status" value="1"/>
</dbReference>
<dbReference type="SMART" id="SM00354">
    <property type="entry name" value="HTH_LACI"/>
    <property type="match status" value="1"/>
</dbReference>
<gene>
    <name evidence="6" type="ORF">DLJ74_06240</name>
</gene>
<dbReference type="RefSeq" id="WP_109983785.1">
    <property type="nucleotide sequence ID" value="NZ_JAJUIE010000082.1"/>
</dbReference>
<evidence type="ECO:0000256" key="1">
    <source>
        <dbReference type="ARBA" id="ARBA00023015"/>
    </source>
</evidence>
<dbReference type="PRINTS" id="PR00036">
    <property type="entry name" value="HTHLACI"/>
</dbReference>
<dbReference type="InterPro" id="IPR001387">
    <property type="entry name" value="Cro/C1-type_HTH"/>
</dbReference>
<keyword evidence="1" id="KW-0805">Transcription regulation</keyword>
<comment type="caution">
    <text evidence="6">The sequence shown here is derived from an EMBL/GenBank/DDBJ whole genome shotgun (WGS) entry which is preliminary data.</text>
</comment>
<accession>A0A317L244</accession>
<evidence type="ECO:0000256" key="3">
    <source>
        <dbReference type="ARBA" id="ARBA00023163"/>
    </source>
</evidence>
<dbReference type="Proteomes" id="UP000245624">
    <property type="component" value="Unassembled WGS sequence"/>
</dbReference>
<dbReference type="EMBL" id="QGTD01000005">
    <property type="protein sequence ID" value="PWU69566.1"/>
    <property type="molecule type" value="Genomic_DNA"/>
</dbReference>
<dbReference type="CDD" id="cd01392">
    <property type="entry name" value="HTH_LacI"/>
    <property type="match status" value="1"/>
</dbReference>
<dbReference type="Gene3D" id="3.40.50.2300">
    <property type="match status" value="2"/>
</dbReference>
<dbReference type="OrthoDB" id="1639518at2"/>
<name>A0A317L244_9BACI</name>
<sequence length="334" mass="37756">MKKITITDVAKHAGVSKSTVSQYLNERYDYMGGETKARIEAAIKELNYSPNFLARSLKQKKTNTIGVIVANILHVFSTQIIRAIQDYCSERNFHVIACNADDDPRKEKQFIEMLQAKQVDGIIVFPTGANKSLYQTLIMTNYPTVFIDRMVSGVGIDTVLLDNEKASKLAIQTFLMQGYQRIAMISPPLLPNITPRMERTTGYKQTITENGLSLRPEYIANVETTNVRDHLRKMLALREPPDAMLALNDLVLVEILHYMKENQLQIPKDLAIIGIDDVTFASVYNPALTTIAQPAFAMGKKAAELLLEKISNITKRREGIVYRFEPKIMRRDSV</sequence>
<dbReference type="Pfam" id="PF13377">
    <property type="entry name" value="Peripla_BP_3"/>
    <property type="match status" value="1"/>
</dbReference>
<organism evidence="6 7">
    <name type="scientific">Gracilibacillus dipsosauri</name>
    <dbReference type="NCBI Taxonomy" id="178340"/>
    <lineage>
        <taxon>Bacteria</taxon>
        <taxon>Bacillati</taxon>
        <taxon>Bacillota</taxon>
        <taxon>Bacilli</taxon>
        <taxon>Bacillales</taxon>
        <taxon>Bacillaceae</taxon>
        <taxon>Gracilibacillus</taxon>
    </lineage>
</organism>
<dbReference type="SUPFAM" id="SSF47413">
    <property type="entry name" value="lambda repressor-like DNA-binding domains"/>
    <property type="match status" value="1"/>
</dbReference>